<evidence type="ECO:0000256" key="5">
    <source>
        <dbReference type="ARBA" id="ARBA00023136"/>
    </source>
</evidence>
<evidence type="ECO:0000256" key="7">
    <source>
        <dbReference type="SAM" id="Phobius"/>
    </source>
</evidence>
<dbReference type="OrthoDB" id="204784at2759"/>
<dbReference type="EMBL" id="VWRR01000011">
    <property type="protein sequence ID" value="KAF6002318.1"/>
    <property type="molecule type" value="Genomic_DNA"/>
</dbReference>
<dbReference type="GO" id="GO:0006888">
    <property type="term" value="P:endoplasmic reticulum to Golgi vesicle-mediated transport"/>
    <property type="evidence" value="ECO:0007669"/>
    <property type="project" value="InterPro"/>
</dbReference>
<evidence type="ECO:0000256" key="3">
    <source>
        <dbReference type="ARBA" id="ARBA00022989"/>
    </source>
</evidence>
<feature type="transmembrane region" description="Helical" evidence="7">
    <location>
        <begin position="85"/>
        <end position="106"/>
    </location>
</feature>
<dbReference type="GO" id="GO:0000139">
    <property type="term" value="C:Golgi membrane"/>
    <property type="evidence" value="ECO:0007669"/>
    <property type="project" value="UniProtKB-SubCell"/>
</dbReference>
<organism evidence="8 9">
    <name type="scientific">Cyanidiococcus yangmingshanensis</name>
    <dbReference type="NCBI Taxonomy" id="2690220"/>
    <lineage>
        <taxon>Eukaryota</taxon>
        <taxon>Rhodophyta</taxon>
        <taxon>Bangiophyceae</taxon>
        <taxon>Cyanidiales</taxon>
        <taxon>Cyanidiaceae</taxon>
        <taxon>Cyanidiococcus</taxon>
    </lineage>
</organism>
<feature type="transmembrane region" description="Helical" evidence="7">
    <location>
        <begin position="61"/>
        <end position="79"/>
    </location>
</feature>
<dbReference type="PANTHER" id="PTHR21493:SF9">
    <property type="entry name" value="GOLGI TRANSPORT PROTEIN 1-RELATED"/>
    <property type="match status" value="1"/>
</dbReference>
<keyword evidence="3 7" id="KW-1133">Transmembrane helix</keyword>
<accession>A0A7J7IH25</accession>
<feature type="transmembrane region" description="Helical" evidence="7">
    <location>
        <begin position="7"/>
        <end position="25"/>
    </location>
</feature>
<keyword evidence="2 7" id="KW-0812">Transmembrane</keyword>
<comment type="caution">
    <text evidence="8">The sequence shown here is derived from an EMBL/GenBank/DDBJ whole genome shotgun (WGS) entry which is preliminary data.</text>
</comment>
<comment type="similarity">
    <text evidence="6">Belongs to the GOT1 family.</text>
</comment>
<dbReference type="InterPro" id="IPR007305">
    <property type="entry name" value="Vesicle_transpt_Got1/SFT2"/>
</dbReference>
<keyword evidence="5 7" id="KW-0472">Membrane</keyword>
<dbReference type="GO" id="GO:0005829">
    <property type="term" value="C:cytosol"/>
    <property type="evidence" value="ECO:0007669"/>
    <property type="project" value="GOC"/>
</dbReference>
<dbReference type="Pfam" id="PF04178">
    <property type="entry name" value="Got1"/>
    <property type="match status" value="1"/>
</dbReference>
<name>A0A7J7IH25_9RHOD</name>
<evidence type="ECO:0000313" key="9">
    <source>
        <dbReference type="Proteomes" id="UP000530660"/>
    </source>
</evidence>
<evidence type="ECO:0000256" key="4">
    <source>
        <dbReference type="ARBA" id="ARBA00023034"/>
    </source>
</evidence>
<evidence type="ECO:0000313" key="8">
    <source>
        <dbReference type="EMBL" id="KAF6002318.1"/>
    </source>
</evidence>
<evidence type="ECO:0000256" key="6">
    <source>
        <dbReference type="ARBA" id="ARBA00025799"/>
    </source>
</evidence>
<dbReference type="GO" id="GO:0042147">
    <property type="term" value="P:retrograde transport, endosome to Golgi"/>
    <property type="evidence" value="ECO:0007669"/>
    <property type="project" value="InterPro"/>
</dbReference>
<proteinExistence type="inferred from homology"/>
<evidence type="ECO:0000256" key="1">
    <source>
        <dbReference type="ARBA" id="ARBA00004653"/>
    </source>
</evidence>
<feature type="transmembrane region" description="Helical" evidence="7">
    <location>
        <begin position="31"/>
        <end position="49"/>
    </location>
</feature>
<sequence>MNDYQKIGVTLSAISVLFYGLGVVLFFDQGLIAIASVLFTSSLFFILGFKRAVRFFFARKKLRASLLFFGGFGLVLLRWPVLGTLVQGVGSILLFLSFIPIVVTFLRQVPVIGQLFDTTLVRRLLRRASMASSYLETNGGVGFEPKLPV</sequence>
<reference evidence="8 9" key="1">
    <citation type="journal article" date="2020" name="J. Phycol.">
        <title>Comparative genome analysis reveals Cyanidiococcus gen. nov., a new extremophilic red algal genus sister to Cyanidioschyzon (Cyanidioschyzonaceae, Rhodophyta).</title>
        <authorList>
            <person name="Liu S.-L."/>
            <person name="Chiang Y.-R."/>
            <person name="Yoon H.S."/>
            <person name="Fu H.-Y."/>
        </authorList>
    </citation>
    <scope>NUCLEOTIDE SEQUENCE [LARGE SCALE GENOMIC DNA]</scope>
    <source>
        <strain evidence="8 9">THAL066</strain>
    </source>
</reference>
<dbReference type="AlphaFoldDB" id="A0A7J7IH25"/>
<evidence type="ECO:0000256" key="2">
    <source>
        <dbReference type="ARBA" id="ARBA00022692"/>
    </source>
</evidence>
<dbReference type="InterPro" id="IPR045176">
    <property type="entry name" value="Got1"/>
</dbReference>
<protein>
    <submittedName>
        <fullName evidence="8">Uncharacterized protein</fullName>
    </submittedName>
</protein>
<keyword evidence="9" id="KW-1185">Reference proteome</keyword>
<comment type="subcellular location">
    <subcellularLocation>
        <location evidence="1">Golgi apparatus membrane</location>
        <topology evidence="1">Multi-pass membrane protein</topology>
    </subcellularLocation>
</comment>
<keyword evidence="4" id="KW-0333">Golgi apparatus</keyword>
<gene>
    <name evidence="8" type="ORF">F1559_004320</name>
</gene>
<dbReference type="PANTHER" id="PTHR21493">
    <property type="entry name" value="CGI-141-RELATED/LIPASE CONTAINING PROTEIN"/>
    <property type="match status" value="1"/>
</dbReference>
<dbReference type="Proteomes" id="UP000530660">
    <property type="component" value="Unassembled WGS sequence"/>
</dbReference>